<dbReference type="Pfam" id="PF08707">
    <property type="entry name" value="PriCT_2"/>
    <property type="match status" value="1"/>
</dbReference>
<feature type="compositionally biased region" description="Basic and acidic residues" evidence="1">
    <location>
        <begin position="360"/>
        <end position="370"/>
    </location>
</feature>
<dbReference type="PROSITE" id="PS50880">
    <property type="entry name" value="TOPRIM"/>
    <property type="match status" value="1"/>
</dbReference>
<feature type="compositionally biased region" description="Basic and acidic residues" evidence="1">
    <location>
        <begin position="448"/>
        <end position="458"/>
    </location>
</feature>
<dbReference type="eggNOG" id="COG4643">
    <property type="taxonomic scope" value="Bacteria"/>
</dbReference>
<feature type="region of interest" description="Disordered" evidence="1">
    <location>
        <begin position="603"/>
        <end position="646"/>
    </location>
</feature>
<feature type="compositionally biased region" description="Polar residues" evidence="1">
    <location>
        <begin position="424"/>
        <end position="438"/>
    </location>
</feature>
<proteinExistence type="predicted"/>
<dbReference type="CDD" id="cd01029">
    <property type="entry name" value="TOPRIM_primases"/>
    <property type="match status" value="1"/>
</dbReference>
<feature type="region of interest" description="Disordered" evidence="1">
    <location>
        <begin position="346"/>
        <end position="470"/>
    </location>
</feature>
<protein>
    <submittedName>
        <fullName evidence="3">Toprim domain protein</fullName>
    </submittedName>
</protein>
<comment type="caution">
    <text evidence="3">The sequence shown here is derived from an EMBL/GenBank/DDBJ whole genome shotgun (WGS) entry which is preliminary data.</text>
</comment>
<feature type="compositionally biased region" description="Low complexity" evidence="1">
    <location>
        <begin position="103"/>
        <end position="116"/>
    </location>
</feature>
<evidence type="ECO:0000259" key="2">
    <source>
        <dbReference type="PROSITE" id="PS50880"/>
    </source>
</evidence>
<dbReference type="InterPro" id="IPR040677">
    <property type="entry name" value="LPD7"/>
</dbReference>
<dbReference type="EMBL" id="ACDX02000001">
    <property type="protein sequence ID" value="EFC89930.1"/>
    <property type="molecule type" value="Genomic_DNA"/>
</dbReference>
<gene>
    <name evidence="3" type="ORF">NEIMUCOT_03730</name>
</gene>
<dbReference type="Pfam" id="PF13362">
    <property type="entry name" value="Toprim_3"/>
    <property type="match status" value="1"/>
</dbReference>
<feature type="domain" description="Toprim" evidence="2">
    <location>
        <begin position="212"/>
        <end position="298"/>
    </location>
</feature>
<feature type="compositionally biased region" description="Low complexity" evidence="1">
    <location>
        <begin position="346"/>
        <end position="359"/>
    </location>
</feature>
<dbReference type="Pfam" id="PF18821">
    <property type="entry name" value="LPD7"/>
    <property type="match status" value="1"/>
</dbReference>
<sequence>MSNRDEIEKALSYIEPHDRDVWVNTAYSLKHELGEEAFDMWDRWSQQSDSYRSRDARSVWKSIKNPTRTIASLFYDARANGYRPDTPYTPPSAEEQARRQAEAAAAREAAQRQQQENHLRVSKTAQRIWRNAAPASLAHPYLAAKGITDPAVLGGIRQSEYQGVLNLQIPIYRDGTLYNLQSISPDGGKHFLKDGLKSGGYTVVGDAADTARGIVVAEGFATAASIHQATGKPVVVAFDAGNMVTVSETLAKNLPQDIPVTIAVDNDASGTGLAKARQAAALFGDRAKAVQPEFTMTQIQQFQRENGLDGKGRPKLPSDFNDLHKLAGVAAVRQALDEGANLAPQGDGFAQAAADQMAEWQDRMQTRDSLQRPSENATLDRKGNAMAQQDTPRETPEAAQTNGIEFDGRHIETEKSKPVRGAANQDNDTPRPKQSSGVSDGLTPEQPEQPKKTEKTAREPSAPKGEPGQTDAAALLRGRDKKVVLDLNYDTPDSLKDRYITFEGRLLSPGRQYASPDNPRTVLFTDKGSKLSTAKSDLQTVKDMLEVAKQKGWDSIKIKGGKEFKSLMFVMAESQGIRTSGYSPKPEDLAMVERLRQEYALNGIENATRQKRRGGVSDGLAPEQERRPSEGQPGRSDDTPVSGKPDAAAISKADKMLAQSGLPSDAVINASHEADTHLGAPMQAIGQGEIRSEAAAAAAQMKAAALQTGYESAKSVYMRKSEKLSKPNKQLLAFHERSMMDAIRGLKGNARTLALKNYYEHTAEKMHGSRLDLPRPMQIPAQAQSPQQQRDTRAQERGNAPEISR</sequence>
<accession>D2ZSZ7</accession>
<name>D2ZSZ7_NEIM2</name>
<dbReference type="Proteomes" id="UP000003344">
    <property type="component" value="Unassembled WGS sequence"/>
</dbReference>
<dbReference type="GO" id="GO:0016817">
    <property type="term" value="F:hydrolase activity, acting on acid anhydrides"/>
    <property type="evidence" value="ECO:0007669"/>
    <property type="project" value="InterPro"/>
</dbReference>
<organism evidence="3 4">
    <name type="scientific">Neisseria mucosa (strain ATCC 25996 / DSM 4631 / NCTC 10774 / M26)</name>
    <dbReference type="NCBI Taxonomy" id="546266"/>
    <lineage>
        <taxon>Bacteria</taxon>
        <taxon>Pseudomonadati</taxon>
        <taxon>Pseudomonadota</taxon>
        <taxon>Betaproteobacteria</taxon>
        <taxon>Neisseriales</taxon>
        <taxon>Neisseriaceae</taxon>
        <taxon>Neisseria</taxon>
    </lineage>
</organism>
<dbReference type="STRING" id="546266.NEIMUCOT_03730"/>
<dbReference type="RefSeq" id="WP_003740934.1">
    <property type="nucleotide sequence ID" value="NZ_ACDX02000001.1"/>
</dbReference>
<evidence type="ECO:0000256" key="1">
    <source>
        <dbReference type="SAM" id="MobiDB-lite"/>
    </source>
</evidence>
<dbReference type="SMART" id="SM00493">
    <property type="entry name" value="TOPRIM"/>
    <property type="match status" value="1"/>
</dbReference>
<evidence type="ECO:0000313" key="4">
    <source>
        <dbReference type="Proteomes" id="UP000003344"/>
    </source>
</evidence>
<feature type="compositionally biased region" description="Low complexity" evidence="1">
    <location>
        <begin position="778"/>
        <end position="789"/>
    </location>
</feature>
<feature type="region of interest" description="Disordered" evidence="1">
    <location>
        <begin position="766"/>
        <end position="805"/>
    </location>
</feature>
<feature type="compositionally biased region" description="Basic and acidic residues" evidence="1">
    <location>
        <begin position="406"/>
        <end position="417"/>
    </location>
</feature>
<feature type="region of interest" description="Disordered" evidence="1">
    <location>
        <begin position="103"/>
        <end position="122"/>
    </location>
</feature>
<dbReference type="AlphaFoldDB" id="D2ZSZ7"/>
<reference evidence="3 4" key="1">
    <citation type="submission" date="2009-10" db="EMBL/GenBank/DDBJ databases">
        <authorList>
            <person name="Weinstock G."/>
            <person name="Sodergren E."/>
            <person name="Clifton S."/>
            <person name="Fulton L."/>
            <person name="Fulton B."/>
            <person name="Courtney L."/>
            <person name="Fronick C."/>
            <person name="Harrison M."/>
            <person name="Strong C."/>
            <person name="Farmer C."/>
            <person name="Delahaunty K."/>
            <person name="Markovic C."/>
            <person name="Hall O."/>
            <person name="Minx P."/>
            <person name="Tomlinson C."/>
            <person name="Mitreva M."/>
            <person name="Nelson J."/>
            <person name="Hou S."/>
            <person name="Wollam A."/>
            <person name="Pepin K.H."/>
            <person name="Johnson M."/>
            <person name="Bhonagiri V."/>
            <person name="Nash W.E."/>
            <person name="Warren W."/>
            <person name="Chinwalla A."/>
            <person name="Mardis E.R."/>
            <person name="Wilson R.K."/>
        </authorList>
    </citation>
    <scope>NUCLEOTIDE SEQUENCE [LARGE SCALE GENOMIC DNA]</scope>
    <source>
        <strain evidence="4">ATCC 25996 / DSM 4631 / NCTC 10774 / M26</strain>
    </source>
</reference>
<dbReference type="InterPro" id="IPR006171">
    <property type="entry name" value="TOPRIM_dom"/>
</dbReference>
<dbReference type="InterPro" id="IPR014819">
    <property type="entry name" value="PriCT_2"/>
</dbReference>
<dbReference type="InterPro" id="IPR034154">
    <property type="entry name" value="TOPRIM_DnaG/twinkle"/>
</dbReference>
<evidence type="ECO:0000313" key="3">
    <source>
        <dbReference type="EMBL" id="EFC89930.1"/>
    </source>
</evidence>